<feature type="compositionally biased region" description="Basic and acidic residues" evidence="1">
    <location>
        <begin position="536"/>
        <end position="545"/>
    </location>
</feature>
<keyword evidence="2" id="KW-0472">Membrane</keyword>
<evidence type="ECO:0000256" key="1">
    <source>
        <dbReference type="SAM" id="MobiDB-lite"/>
    </source>
</evidence>
<reference evidence="3 4" key="1">
    <citation type="submission" date="2024-02" db="EMBL/GenBank/DDBJ databases">
        <authorList>
            <person name="Chen Y."/>
            <person name="Shah S."/>
            <person name="Dougan E. K."/>
            <person name="Thang M."/>
            <person name="Chan C."/>
        </authorList>
    </citation>
    <scope>NUCLEOTIDE SEQUENCE [LARGE SCALE GENOMIC DNA]</scope>
</reference>
<name>A0ABP0PRK3_9DINO</name>
<keyword evidence="2" id="KW-0812">Transmembrane</keyword>
<feature type="transmembrane region" description="Helical" evidence="2">
    <location>
        <begin position="15"/>
        <end position="39"/>
    </location>
</feature>
<evidence type="ECO:0000313" key="3">
    <source>
        <dbReference type="EMBL" id="CAK9078171.1"/>
    </source>
</evidence>
<organism evidence="3 4">
    <name type="scientific">Durusdinium trenchii</name>
    <dbReference type="NCBI Taxonomy" id="1381693"/>
    <lineage>
        <taxon>Eukaryota</taxon>
        <taxon>Sar</taxon>
        <taxon>Alveolata</taxon>
        <taxon>Dinophyceae</taxon>
        <taxon>Suessiales</taxon>
        <taxon>Symbiodiniaceae</taxon>
        <taxon>Durusdinium</taxon>
    </lineage>
</organism>
<evidence type="ECO:0000256" key="2">
    <source>
        <dbReference type="SAM" id="Phobius"/>
    </source>
</evidence>
<keyword evidence="4" id="KW-1185">Reference proteome</keyword>
<dbReference type="Proteomes" id="UP001642464">
    <property type="component" value="Unassembled WGS sequence"/>
</dbReference>
<evidence type="ECO:0000313" key="4">
    <source>
        <dbReference type="Proteomes" id="UP001642464"/>
    </source>
</evidence>
<feature type="transmembrane region" description="Helical" evidence="2">
    <location>
        <begin position="149"/>
        <end position="169"/>
    </location>
</feature>
<comment type="caution">
    <text evidence="3">The sequence shown here is derived from an EMBL/GenBank/DDBJ whole genome shotgun (WGS) entry which is preliminary data.</text>
</comment>
<dbReference type="EMBL" id="CAXAMM010038113">
    <property type="protein sequence ID" value="CAK9078171.1"/>
    <property type="molecule type" value="Genomic_DNA"/>
</dbReference>
<keyword evidence="2" id="KW-1133">Transmembrane helix</keyword>
<feature type="transmembrane region" description="Helical" evidence="2">
    <location>
        <begin position="85"/>
        <end position="108"/>
    </location>
</feature>
<feature type="region of interest" description="Disordered" evidence="1">
    <location>
        <begin position="526"/>
        <end position="564"/>
    </location>
</feature>
<sequence>MDDAYVPGGSPTRALLFTVCILVLQGLTLVRLMNVLLLMRRNKEFRSLWQRAHAVLCRCSERFSKGAHESTSPEVAKFHWAQCNLLVIGSRFFSLVLFFRLIMFQLYLQTDMEHLLSPPLDISSLAGYAVVLFLTTFRRTVQPKTLDFWYVVNQGLSILPIILCAPEEVYSMSLITLLPRFLVGLVPKHAWWAILGNLVHWILALKHVDFQLQSSTFAEQSAMLGIVLGGILSIRQQIFQNVKMSFDLKTRTIELEAVSSLLLGFCDAVVEVEEDTLTLTEDSRQLSTMLLHGHGISAGGLAGSEFLNFFTPEDRDHIEESLSTGSKNTLALNARMLDCLGNLVRVELLHIRFRNPNGQVCRLVGMREFQDLGSVVVQEMHSMDSAGAFIPEPVALPEDATVLFNASSFDVLAVGSGIGRLCSSRGMSLDLESGMNVFDLSKSTGPSSLSRQLQEMINSWTDEATPFTMQLENVDLLGISMADVQVTLQKDEVLNDLVGTLKVLRVVPSTPSSRLTHGNLATLNVRRTRSRSSSRSGERPRRQTSAERGTGSILELRTRAPMSL</sequence>
<accession>A0ABP0PRK3</accession>
<proteinExistence type="predicted"/>
<protein>
    <submittedName>
        <fullName evidence="3">Uncharacterized protein</fullName>
    </submittedName>
</protein>
<feature type="transmembrane region" description="Helical" evidence="2">
    <location>
        <begin position="120"/>
        <end position="137"/>
    </location>
</feature>
<gene>
    <name evidence="3" type="ORF">SCF082_LOCUS37419</name>
</gene>